<evidence type="ECO:0000256" key="4">
    <source>
        <dbReference type="RuleBase" id="RU003719"/>
    </source>
</evidence>
<gene>
    <name evidence="7" type="ordered locus">A2cp1_2087</name>
</gene>
<reference evidence="7" key="1">
    <citation type="submission" date="2009-01" db="EMBL/GenBank/DDBJ databases">
        <title>Complete sequence of Anaeromyxobacter dehalogenans 2CP-1.</title>
        <authorList>
            <consortium name="US DOE Joint Genome Institute"/>
            <person name="Lucas S."/>
            <person name="Copeland A."/>
            <person name="Lapidus A."/>
            <person name="Glavina del Rio T."/>
            <person name="Dalin E."/>
            <person name="Tice H."/>
            <person name="Bruce D."/>
            <person name="Goodwin L."/>
            <person name="Pitluck S."/>
            <person name="Saunders E."/>
            <person name="Brettin T."/>
            <person name="Detter J.C."/>
            <person name="Han C."/>
            <person name="Larimer F."/>
            <person name="Land M."/>
            <person name="Hauser L."/>
            <person name="Kyrpides N."/>
            <person name="Ovchinnikova G."/>
            <person name="Beliaev A.S."/>
            <person name="Richardson P."/>
        </authorList>
    </citation>
    <scope>NUCLEOTIDE SEQUENCE</scope>
    <source>
        <strain evidence="7">2CP-1</strain>
    </source>
</reference>
<dbReference type="InterPro" id="IPR029753">
    <property type="entry name" value="D-isomer_DH_CS"/>
</dbReference>
<dbReference type="HOGENOM" id="CLU_019796_1_2_7"/>
<evidence type="ECO:0000256" key="2">
    <source>
        <dbReference type="ARBA" id="ARBA00023002"/>
    </source>
</evidence>
<evidence type="ECO:0000259" key="5">
    <source>
        <dbReference type="Pfam" id="PF00389"/>
    </source>
</evidence>
<feature type="domain" description="D-isomer specific 2-hydroxyacid dehydrogenase catalytic" evidence="5">
    <location>
        <begin position="31"/>
        <end position="311"/>
    </location>
</feature>
<dbReference type="SUPFAM" id="SSF51735">
    <property type="entry name" value="NAD(P)-binding Rossmann-fold domains"/>
    <property type="match status" value="1"/>
</dbReference>
<dbReference type="InterPro" id="IPR006139">
    <property type="entry name" value="D-isomer_2_OHA_DH_cat_dom"/>
</dbReference>
<dbReference type="EMBL" id="CP001359">
    <property type="protein sequence ID" value="ACL65428.1"/>
    <property type="molecule type" value="Genomic_DNA"/>
</dbReference>
<dbReference type="PROSITE" id="PS00671">
    <property type="entry name" value="D_2_HYDROXYACID_DH_3"/>
    <property type="match status" value="1"/>
</dbReference>
<keyword evidence="8" id="KW-1185">Reference proteome</keyword>
<dbReference type="AlphaFoldDB" id="B8J8C9"/>
<sequence>MRPALVLARPLPLADLGALAGRFELRGGEVALSRAELGVAVREAEVLVVTYLDRVDAALLEGAPRLRHVASYGIGVNHLDLGACRARGLCVTNTPDVVTAATADHAWALLLAAARRVAEGDRVIRAGGWTGVDPAWMLGTEVSGKTLGLVGFGRIGRAVAQRAAGFGMRVLYAAPRDAAVPGARRVDLDALLTASDLVSLHVPLTPATDGLMDRARLARMKPGAILVNTARGQVVDDAALAEALASGRLAAAGLDVFRDEPRIPEAFLRLPNVVLTPHLGSGTRETRAAMTRMVIDEVLRVAAGDAPRHPVP</sequence>
<evidence type="ECO:0000256" key="1">
    <source>
        <dbReference type="ARBA" id="ARBA00005854"/>
    </source>
</evidence>
<dbReference type="FunFam" id="3.40.50.720:FF:000203">
    <property type="entry name" value="D-3-phosphoglycerate dehydrogenase (SerA)"/>
    <property type="match status" value="1"/>
</dbReference>
<dbReference type="RefSeq" id="WP_012633285.1">
    <property type="nucleotide sequence ID" value="NC_011891.1"/>
</dbReference>
<feature type="domain" description="D-isomer specific 2-hydroxyacid dehydrogenase NAD-binding" evidence="6">
    <location>
        <begin position="108"/>
        <end position="280"/>
    </location>
</feature>
<keyword evidence="2 4" id="KW-0560">Oxidoreductase</keyword>
<keyword evidence="3" id="KW-0520">NAD</keyword>
<accession>B8J8C9</accession>
<evidence type="ECO:0000313" key="7">
    <source>
        <dbReference type="EMBL" id="ACL65428.1"/>
    </source>
</evidence>
<dbReference type="Pfam" id="PF02826">
    <property type="entry name" value="2-Hacid_dh_C"/>
    <property type="match status" value="1"/>
</dbReference>
<dbReference type="GO" id="GO:0051287">
    <property type="term" value="F:NAD binding"/>
    <property type="evidence" value="ECO:0007669"/>
    <property type="project" value="InterPro"/>
</dbReference>
<dbReference type="PANTHER" id="PTHR10996:SF283">
    <property type="entry name" value="GLYOXYLATE_HYDROXYPYRUVATE REDUCTASE B"/>
    <property type="match status" value="1"/>
</dbReference>
<dbReference type="InterPro" id="IPR050223">
    <property type="entry name" value="D-isomer_2-hydroxyacid_DH"/>
</dbReference>
<name>B8J8C9_ANAD2</name>
<dbReference type="PANTHER" id="PTHR10996">
    <property type="entry name" value="2-HYDROXYACID DEHYDROGENASE-RELATED"/>
    <property type="match status" value="1"/>
</dbReference>
<proteinExistence type="inferred from homology"/>
<dbReference type="GO" id="GO:0005829">
    <property type="term" value="C:cytosol"/>
    <property type="evidence" value="ECO:0007669"/>
    <property type="project" value="TreeGrafter"/>
</dbReference>
<evidence type="ECO:0000313" key="8">
    <source>
        <dbReference type="Proteomes" id="UP000007089"/>
    </source>
</evidence>
<dbReference type="InterPro" id="IPR036291">
    <property type="entry name" value="NAD(P)-bd_dom_sf"/>
</dbReference>
<dbReference type="InterPro" id="IPR006140">
    <property type="entry name" value="D-isomer_DH_NAD-bd"/>
</dbReference>
<dbReference type="Proteomes" id="UP000007089">
    <property type="component" value="Chromosome"/>
</dbReference>
<evidence type="ECO:0000256" key="3">
    <source>
        <dbReference type="ARBA" id="ARBA00023027"/>
    </source>
</evidence>
<dbReference type="GO" id="GO:0030267">
    <property type="term" value="F:glyoxylate reductase (NADPH) activity"/>
    <property type="evidence" value="ECO:0007669"/>
    <property type="project" value="TreeGrafter"/>
</dbReference>
<protein>
    <submittedName>
        <fullName evidence="7">D-isomer specific 2-hydroxyacid dehydrogenase NAD-binding</fullName>
    </submittedName>
</protein>
<organism evidence="7 8">
    <name type="scientific">Anaeromyxobacter dehalogenans (strain ATCC BAA-258 / DSM 21875 / 2CP-1)</name>
    <dbReference type="NCBI Taxonomy" id="455488"/>
    <lineage>
        <taxon>Bacteria</taxon>
        <taxon>Pseudomonadati</taxon>
        <taxon>Myxococcota</taxon>
        <taxon>Myxococcia</taxon>
        <taxon>Myxococcales</taxon>
        <taxon>Cystobacterineae</taxon>
        <taxon>Anaeromyxobacteraceae</taxon>
        <taxon>Anaeromyxobacter</taxon>
    </lineage>
</organism>
<dbReference type="SUPFAM" id="SSF52283">
    <property type="entry name" value="Formate/glycerate dehydrogenase catalytic domain-like"/>
    <property type="match status" value="1"/>
</dbReference>
<evidence type="ECO:0000259" key="6">
    <source>
        <dbReference type="Pfam" id="PF02826"/>
    </source>
</evidence>
<dbReference type="GO" id="GO:0016618">
    <property type="term" value="F:hydroxypyruvate reductase [NAD(P)H] activity"/>
    <property type="evidence" value="ECO:0007669"/>
    <property type="project" value="TreeGrafter"/>
</dbReference>
<dbReference type="Pfam" id="PF00389">
    <property type="entry name" value="2-Hacid_dh"/>
    <property type="match status" value="1"/>
</dbReference>
<dbReference type="Gene3D" id="3.40.50.720">
    <property type="entry name" value="NAD(P)-binding Rossmann-like Domain"/>
    <property type="match status" value="2"/>
</dbReference>
<comment type="similarity">
    <text evidence="1 4">Belongs to the D-isomer specific 2-hydroxyacid dehydrogenase family.</text>
</comment>
<dbReference type="KEGG" id="acp:A2cp1_2087"/>
<dbReference type="CDD" id="cd05301">
    <property type="entry name" value="GDH"/>
    <property type="match status" value="1"/>
</dbReference>